<dbReference type="AlphaFoldDB" id="H1Y9Q6"/>
<sequence length="63" mass="7241">MEYPNEIDYKINRYLQFLIKMLNIFQLSLSAFINALTAKFYSATCSKIGRALIILTLGLYKAS</sequence>
<dbReference type="STRING" id="714943.Mucpa_6505"/>
<dbReference type="EMBL" id="CM001403">
    <property type="protein sequence ID" value="EHQ30558.1"/>
    <property type="molecule type" value="Genomic_DNA"/>
</dbReference>
<accession>H1Y9Q6</accession>
<evidence type="ECO:0000313" key="2">
    <source>
        <dbReference type="EMBL" id="EHQ30558.1"/>
    </source>
</evidence>
<dbReference type="HOGENOM" id="CLU_2880987_0_0_10"/>
<keyword evidence="1" id="KW-1133">Transmembrane helix</keyword>
<evidence type="ECO:0000313" key="3">
    <source>
        <dbReference type="Proteomes" id="UP000002774"/>
    </source>
</evidence>
<dbReference type="Proteomes" id="UP000002774">
    <property type="component" value="Chromosome"/>
</dbReference>
<organism evidence="2 3">
    <name type="scientific">Mucilaginibacter paludis DSM 18603</name>
    <dbReference type="NCBI Taxonomy" id="714943"/>
    <lineage>
        <taxon>Bacteria</taxon>
        <taxon>Pseudomonadati</taxon>
        <taxon>Bacteroidota</taxon>
        <taxon>Sphingobacteriia</taxon>
        <taxon>Sphingobacteriales</taxon>
        <taxon>Sphingobacteriaceae</taxon>
        <taxon>Mucilaginibacter</taxon>
    </lineage>
</organism>
<keyword evidence="1" id="KW-0472">Membrane</keyword>
<reference evidence="2" key="1">
    <citation type="submission" date="2011-09" db="EMBL/GenBank/DDBJ databases">
        <title>The permanent draft genome of Mucilaginibacter paludis DSM 18603.</title>
        <authorList>
            <consortium name="US DOE Joint Genome Institute (JGI-PGF)"/>
            <person name="Lucas S."/>
            <person name="Han J."/>
            <person name="Lapidus A."/>
            <person name="Bruce D."/>
            <person name="Goodwin L."/>
            <person name="Pitluck S."/>
            <person name="Peters L."/>
            <person name="Kyrpides N."/>
            <person name="Mavromatis K."/>
            <person name="Ivanova N."/>
            <person name="Mikhailova N."/>
            <person name="Held B."/>
            <person name="Detter J.C."/>
            <person name="Tapia R."/>
            <person name="Han C."/>
            <person name="Land M."/>
            <person name="Hauser L."/>
            <person name="Markowitz V."/>
            <person name="Cheng J.-F."/>
            <person name="Hugenholtz P."/>
            <person name="Woyke T."/>
            <person name="Wu D."/>
            <person name="Tindall B."/>
            <person name="Brambilla E."/>
            <person name="Klenk H.-P."/>
            <person name="Eisen J.A."/>
        </authorList>
    </citation>
    <scope>NUCLEOTIDE SEQUENCE [LARGE SCALE GENOMIC DNA]</scope>
    <source>
        <strain evidence="2">DSM 18603</strain>
    </source>
</reference>
<evidence type="ECO:0000256" key="1">
    <source>
        <dbReference type="SAM" id="Phobius"/>
    </source>
</evidence>
<protein>
    <submittedName>
        <fullName evidence="2">Uncharacterized protein</fullName>
    </submittedName>
</protein>
<keyword evidence="1" id="KW-0812">Transmembrane</keyword>
<gene>
    <name evidence="2" type="ORF">Mucpa_6505</name>
</gene>
<proteinExistence type="predicted"/>
<keyword evidence="3" id="KW-1185">Reference proteome</keyword>
<feature type="transmembrane region" description="Helical" evidence="1">
    <location>
        <begin position="21"/>
        <end position="41"/>
    </location>
</feature>
<name>H1Y9Q6_9SPHI</name>